<feature type="transmembrane region" description="Helical" evidence="6">
    <location>
        <begin position="669"/>
        <end position="689"/>
    </location>
</feature>
<dbReference type="NCBIfam" id="TIGR00374">
    <property type="entry name" value="flippase-like domain"/>
    <property type="match status" value="1"/>
</dbReference>
<comment type="caution">
    <text evidence="7">The sequence shown here is derived from an EMBL/GenBank/DDBJ whole genome shotgun (WGS) entry which is preliminary data.</text>
</comment>
<feature type="transmembrane region" description="Helical" evidence="6">
    <location>
        <begin position="159"/>
        <end position="175"/>
    </location>
</feature>
<dbReference type="InterPro" id="IPR022791">
    <property type="entry name" value="L-PG_synthase/AglD"/>
</dbReference>
<gene>
    <name evidence="7" type="ORF">BSZ39_10880</name>
</gene>
<evidence type="ECO:0008006" key="9">
    <source>
        <dbReference type="Google" id="ProtNLM"/>
    </source>
</evidence>
<comment type="subcellular location">
    <subcellularLocation>
        <location evidence="1">Cell membrane</location>
        <topology evidence="1">Multi-pass membrane protein</topology>
    </subcellularLocation>
</comment>
<feature type="transmembrane region" description="Helical" evidence="6">
    <location>
        <begin position="56"/>
        <end position="82"/>
    </location>
</feature>
<evidence type="ECO:0000256" key="1">
    <source>
        <dbReference type="ARBA" id="ARBA00004651"/>
    </source>
</evidence>
<feature type="transmembrane region" description="Helical" evidence="6">
    <location>
        <begin position="816"/>
        <end position="837"/>
    </location>
</feature>
<keyword evidence="5 6" id="KW-0472">Membrane</keyword>
<feature type="transmembrane region" description="Helical" evidence="6">
    <location>
        <begin position="89"/>
        <end position="111"/>
    </location>
</feature>
<dbReference type="EMBL" id="MQVR01000080">
    <property type="protein sequence ID" value="OKL53189.1"/>
    <property type="molecule type" value="Genomic_DNA"/>
</dbReference>
<keyword evidence="2" id="KW-1003">Cell membrane</keyword>
<keyword evidence="4 6" id="KW-1133">Transmembrane helix</keyword>
<feature type="transmembrane region" description="Helical" evidence="6">
    <location>
        <begin position="131"/>
        <end position="152"/>
    </location>
</feature>
<dbReference type="STRING" id="208480.SAMN02910418_00790"/>
<protein>
    <recommendedName>
        <fullName evidence="9">TIGR00374 family protein</fullName>
    </recommendedName>
</protein>
<keyword evidence="8" id="KW-1185">Reference proteome</keyword>
<proteinExistence type="predicted"/>
<organism evidence="7 8">
    <name type="scientific">Bowdeniella nasicola</name>
    <dbReference type="NCBI Taxonomy" id="208480"/>
    <lineage>
        <taxon>Bacteria</taxon>
        <taxon>Bacillati</taxon>
        <taxon>Actinomycetota</taxon>
        <taxon>Actinomycetes</taxon>
        <taxon>Actinomycetales</taxon>
        <taxon>Actinomycetaceae</taxon>
        <taxon>Bowdeniella</taxon>
    </lineage>
</organism>
<sequence length="859" mass="90959">MDSPDLIIRRPQDALNAILSVAGIGLVLLLAVYAHGTTTGVTEDVASAVAKTARQILLVPVNVLQGLVATLVPIAIMIATLIRRRWRTTILIAGAGLLAALLTQLAVYLLQSSGPSALLTALSQPTLLGPRIVLSTYIATLAAILTTASAGTSSKTARASWYALTFVLVLAVIQGDQTLPGVLTALLLGRAVAYAVCYFAGVRSGRAWGSALIAGLRRAGLDPHLVMRLDEVDNLAAWDVTSTAPVGHVEGYILPTESIDASSDPEADAESSEHVTTLAIDGDAVVPDPLTDIDALRERVTSEVPTTYRGAAHRAFVIWTDAALTERVDVIVLDTEQQVLGVLSNMWDAIRNRGLERRWAPSVKETAERALLMNHEARAAGVRTVTARSAAQVESSIIIPIDPAPPARELADIPDGDITDEMIADLWRQLSAAHRVGLAHHAITDRATVIDDDGQPWLLQWEDGEIAASDLVRRIDLAQLLTMTAVHVGPERALAVARDVVGDTTLQSVTPLLQKAALPAHTRGQLRQHRDLLADLREALTSDSDTAATPIRLERFSVRTLLMVIIGVAAIIVVMGSLQISDVIDAVRGANPWWMVASFTCGLLTYVGSAIGLVAFTPEKIGVWRTTLVQVAASIVSLVAPAGIGPAAMDLRFLTKARVPTALAGATVALTQVSRFVITVALLFIVALGSGSAGSISLPQLPTVLTVVGILAVAALAFVFPQVRTWVWEKTGPTLKQIWPRVLWAVGNPRRLAIAIAGNIIMTIGYVAAFGFALLAFGYTLSPITLAITFLISNSAGSVVPSPGGVGPVEVALTSGLALAGIPYATALSTTVIYRLLTFWGRVPLGWAALRYLEKHDAI</sequence>
<evidence type="ECO:0000313" key="8">
    <source>
        <dbReference type="Proteomes" id="UP000185628"/>
    </source>
</evidence>
<evidence type="ECO:0000256" key="6">
    <source>
        <dbReference type="SAM" id="Phobius"/>
    </source>
</evidence>
<evidence type="ECO:0000256" key="2">
    <source>
        <dbReference type="ARBA" id="ARBA00022475"/>
    </source>
</evidence>
<feature type="transmembrane region" description="Helical" evidence="6">
    <location>
        <begin position="701"/>
        <end position="720"/>
    </location>
</feature>
<dbReference type="PANTHER" id="PTHR39087">
    <property type="entry name" value="UPF0104 MEMBRANE PROTEIN MJ1595"/>
    <property type="match status" value="1"/>
</dbReference>
<dbReference type="GO" id="GO:0005886">
    <property type="term" value="C:plasma membrane"/>
    <property type="evidence" value="ECO:0007669"/>
    <property type="project" value="UniProtKB-SubCell"/>
</dbReference>
<dbReference type="PANTHER" id="PTHR39087:SF2">
    <property type="entry name" value="UPF0104 MEMBRANE PROTEIN MJ1595"/>
    <property type="match status" value="1"/>
</dbReference>
<feature type="transmembrane region" description="Helical" evidence="6">
    <location>
        <begin position="181"/>
        <end position="201"/>
    </location>
</feature>
<keyword evidence="3 6" id="KW-0812">Transmembrane</keyword>
<feature type="transmembrane region" description="Helical" evidence="6">
    <location>
        <begin position="593"/>
        <end position="616"/>
    </location>
</feature>
<reference evidence="8" key="1">
    <citation type="submission" date="2016-12" db="EMBL/GenBank/DDBJ databases">
        <authorList>
            <person name="Meng X."/>
        </authorList>
    </citation>
    <scope>NUCLEOTIDE SEQUENCE [LARGE SCALE GENOMIC DNA]</scope>
    <source>
        <strain evidence="8">DSM 19116</strain>
    </source>
</reference>
<accession>A0A1Q5Q0J0</accession>
<dbReference type="Pfam" id="PF03706">
    <property type="entry name" value="LPG_synthase_TM"/>
    <property type="match status" value="1"/>
</dbReference>
<evidence type="ECO:0000313" key="7">
    <source>
        <dbReference type="EMBL" id="OKL53189.1"/>
    </source>
</evidence>
<feature type="transmembrane region" description="Helical" evidence="6">
    <location>
        <begin position="561"/>
        <end position="581"/>
    </location>
</feature>
<feature type="transmembrane region" description="Helical" evidence="6">
    <location>
        <begin position="784"/>
        <end position="804"/>
    </location>
</feature>
<dbReference type="Proteomes" id="UP000185628">
    <property type="component" value="Unassembled WGS sequence"/>
</dbReference>
<feature type="transmembrane region" description="Helical" evidence="6">
    <location>
        <begin position="14"/>
        <end position="36"/>
    </location>
</feature>
<evidence type="ECO:0000256" key="4">
    <source>
        <dbReference type="ARBA" id="ARBA00022989"/>
    </source>
</evidence>
<feature type="transmembrane region" description="Helical" evidence="6">
    <location>
        <begin position="628"/>
        <end position="649"/>
    </location>
</feature>
<feature type="transmembrane region" description="Helical" evidence="6">
    <location>
        <begin position="752"/>
        <end position="777"/>
    </location>
</feature>
<name>A0A1Q5Q0J0_9ACTO</name>
<evidence type="ECO:0000256" key="5">
    <source>
        <dbReference type="ARBA" id="ARBA00023136"/>
    </source>
</evidence>
<evidence type="ECO:0000256" key="3">
    <source>
        <dbReference type="ARBA" id="ARBA00022692"/>
    </source>
</evidence>
<dbReference type="AlphaFoldDB" id="A0A1Q5Q0J0"/>